<reference evidence="1" key="1">
    <citation type="journal article" date="2017" name="MBio">
        <title>Type VI secretion-mediated competition in the bee gut microbiome.</title>
        <authorList>
            <person name="Steele M.I."/>
            <person name="Kwong W.K."/>
            <person name="Powell J.E."/>
            <person name="Whiteley M."/>
            <person name="Moran N.A."/>
        </authorList>
    </citation>
    <scope>NUCLEOTIDE SEQUENCE [LARGE SCALE GENOMIC DNA]</scope>
    <source>
        <strain evidence="1">Nev3CBA3</strain>
    </source>
</reference>
<accession>A0A2N9XVG6</accession>
<dbReference type="AlphaFoldDB" id="A0A2N9XVG6"/>
<sequence>MLEAQKVSAAEIRAWREQILNGDLNDVGEVYLQLAKRGYHYAQWAYGVASAATLTGNGALEFMQAVAKEHHHILTDDETNKIRCAG</sequence>
<evidence type="ECO:0000313" key="1">
    <source>
        <dbReference type="EMBL" id="PIT53556.1"/>
    </source>
</evidence>
<protein>
    <submittedName>
        <fullName evidence="1">Uncharacterized protein</fullName>
    </submittedName>
</protein>
<gene>
    <name evidence="1" type="ORF">BHC49_10335</name>
</gene>
<organism evidence="1 2">
    <name type="scientific">Snodgrassella alvi</name>
    <dbReference type="NCBI Taxonomy" id="1196083"/>
    <lineage>
        <taxon>Bacteria</taxon>
        <taxon>Pseudomonadati</taxon>
        <taxon>Pseudomonadota</taxon>
        <taxon>Betaproteobacteria</taxon>
        <taxon>Neisseriales</taxon>
        <taxon>Neisseriaceae</taxon>
        <taxon>Snodgrassella</taxon>
    </lineage>
</organism>
<evidence type="ECO:0000313" key="2">
    <source>
        <dbReference type="Proteomes" id="UP000229434"/>
    </source>
</evidence>
<dbReference type="RefSeq" id="WP_100138039.1">
    <property type="nucleotide sequence ID" value="NZ_MEIS01000122.1"/>
</dbReference>
<comment type="caution">
    <text evidence="1">The sequence shown here is derived from an EMBL/GenBank/DDBJ whole genome shotgun (WGS) entry which is preliminary data.</text>
</comment>
<dbReference type="EMBL" id="MEIS01000122">
    <property type="protein sequence ID" value="PIT53556.1"/>
    <property type="molecule type" value="Genomic_DNA"/>
</dbReference>
<proteinExistence type="predicted"/>
<name>A0A2N9XVG6_9NEIS</name>
<dbReference type="Proteomes" id="UP000229434">
    <property type="component" value="Unassembled WGS sequence"/>
</dbReference>